<gene>
    <name evidence="1" type="ORF">CLAFUR5_09510</name>
</gene>
<evidence type="ECO:0000313" key="2">
    <source>
        <dbReference type="Proteomes" id="UP000756132"/>
    </source>
</evidence>
<sequence>MHPGRILDNLINIPVKLSTITSSNSVDILNVRPGLGIQLAMIYGISPVGDYARATEVYEQGDFLALQDAIDDGFDAGFVWSELPSSSGQAAFRAQTSNVLAYAKLIPKFNPSLQGAACRRPTIHVQIQDTASRQVWMS</sequence>
<protein>
    <submittedName>
        <fullName evidence="1">Uncharacterized protein</fullName>
    </submittedName>
</protein>
<organism evidence="1 2">
    <name type="scientific">Passalora fulva</name>
    <name type="common">Tomato leaf mold</name>
    <name type="synonym">Cladosporium fulvum</name>
    <dbReference type="NCBI Taxonomy" id="5499"/>
    <lineage>
        <taxon>Eukaryota</taxon>
        <taxon>Fungi</taxon>
        <taxon>Dikarya</taxon>
        <taxon>Ascomycota</taxon>
        <taxon>Pezizomycotina</taxon>
        <taxon>Dothideomycetes</taxon>
        <taxon>Dothideomycetidae</taxon>
        <taxon>Mycosphaerellales</taxon>
        <taxon>Mycosphaerellaceae</taxon>
        <taxon>Fulvia</taxon>
    </lineage>
</organism>
<name>A0A9Q8UTN8_PASFU</name>
<dbReference type="GeneID" id="71989388"/>
<dbReference type="RefSeq" id="XP_047766485.1">
    <property type="nucleotide sequence ID" value="XM_047908658.1"/>
</dbReference>
<evidence type="ECO:0000313" key="1">
    <source>
        <dbReference type="EMBL" id="UJO22119.1"/>
    </source>
</evidence>
<dbReference type="KEGG" id="ffu:CLAFUR5_09510"/>
<dbReference type="EMBL" id="CP090171">
    <property type="protein sequence ID" value="UJO22119.1"/>
    <property type="molecule type" value="Genomic_DNA"/>
</dbReference>
<dbReference type="AlphaFoldDB" id="A0A9Q8UTN8"/>
<reference evidence="1" key="1">
    <citation type="submission" date="2021-12" db="EMBL/GenBank/DDBJ databases">
        <authorList>
            <person name="Zaccaron A."/>
            <person name="Stergiopoulos I."/>
        </authorList>
    </citation>
    <scope>NUCLEOTIDE SEQUENCE</scope>
    <source>
        <strain evidence="1">Race5_Kim</strain>
    </source>
</reference>
<reference evidence="1" key="2">
    <citation type="journal article" date="2022" name="Microb. Genom.">
        <title>A chromosome-scale genome assembly of the tomato pathogen Cladosporium fulvum reveals a compartmentalized genome architecture and the presence of a dispensable chromosome.</title>
        <authorList>
            <person name="Zaccaron A.Z."/>
            <person name="Chen L.H."/>
            <person name="Samaras A."/>
            <person name="Stergiopoulos I."/>
        </authorList>
    </citation>
    <scope>NUCLEOTIDE SEQUENCE</scope>
    <source>
        <strain evidence="1">Race5_Kim</strain>
    </source>
</reference>
<keyword evidence="2" id="KW-1185">Reference proteome</keyword>
<dbReference type="Proteomes" id="UP000756132">
    <property type="component" value="Chromosome 9"/>
</dbReference>
<accession>A0A9Q8UTN8</accession>
<proteinExistence type="predicted"/>